<keyword evidence="1" id="KW-1133">Transmembrane helix</keyword>
<accession>A0A1H9J3S1</accession>
<protein>
    <recommendedName>
        <fullName evidence="4">DUF2474 domain-containing protein</fullName>
    </recommendedName>
</protein>
<dbReference type="Pfam" id="PF10617">
    <property type="entry name" value="DUF2474"/>
    <property type="match status" value="1"/>
</dbReference>
<organism evidence="2 3">
    <name type="scientific">Rosenbergiella nectarea</name>
    <dbReference type="NCBI Taxonomy" id="988801"/>
    <lineage>
        <taxon>Bacteria</taxon>
        <taxon>Pseudomonadati</taxon>
        <taxon>Pseudomonadota</taxon>
        <taxon>Gammaproteobacteria</taxon>
        <taxon>Enterobacterales</taxon>
        <taxon>Erwiniaceae</taxon>
        <taxon>Rosenbergiella</taxon>
    </lineage>
</organism>
<evidence type="ECO:0000256" key="1">
    <source>
        <dbReference type="SAM" id="Phobius"/>
    </source>
</evidence>
<keyword evidence="1" id="KW-0472">Membrane</keyword>
<sequence>MSSVGRFLKMKGITELAVKRLASTSEGKTPSGKMTQLRWLLLLWLGSIAALGGVAIILWLLMHSAGMTR</sequence>
<name>A0A1H9J3S1_9GAMM</name>
<dbReference type="InterPro" id="IPR018895">
    <property type="entry name" value="DUF2474"/>
</dbReference>
<feature type="transmembrane region" description="Helical" evidence="1">
    <location>
        <begin position="39"/>
        <end position="61"/>
    </location>
</feature>
<gene>
    <name evidence="2" type="ORF">SAMN05216522_1079</name>
</gene>
<reference evidence="3" key="1">
    <citation type="submission" date="2016-10" db="EMBL/GenBank/DDBJ databases">
        <authorList>
            <person name="Varghese N."/>
            <person name="Submissions S."/>
        </authorList>
    </citation>
    <scope>NUCLEOTIDE SEQUENCE [LARGE SCALE GENOMIC DNA]</scope>
    <source>
        <strain evidence="3">8N4</strain>
    </source>
</reference>
<dbReference type="AlphaFoldDB" id="A0A1H9J3S1"/>
<dbReference type="STRING" id="988801.SAMN05216522_1079"/>
<proteinExistence type="predicted"/>
<evidence type="ECO:0008006" key="4">
    <source>
        <dbReference type="Google" id="ProtNLM"/>
    </source>
</evidence>
<evidence type="ECO:0000313" key="2">
    <source>
        <dbReference type="EMBL" id="SEQ81416.1"/>
    </source>
</evidence>
<keyword evidence="1" id="KW-0812">Transmembrane</keyword>
<dbReference type="EMBL" id="FOGC01000007">
    <property type="protein sequence ID" value="SEQ81416.1"/>
    <property type="molecule type" value="Genomic_DNA"/>
</dbReference>
<keyword evidence="3" id="KW-1185">Reference proteome</keyword>
<evidence type="ECO:0000313" key="3">
    <source>
        <dbReference type="Proteomes" id="UP000242515"/>
    </source>
</evidence>
<dbReference type="Proteomes" id="UP000242515">
    <property type="component" value="Unassembled WGS sequence"/>
</dbReference>